<dbReference type="GO" id="GO:0003729">
    <property type="term" value="F:mRNA binding"/>
    <property type="evidence" value="ECO:0007669"/>
    <property type="project" value="UniProtKB-ARBA"/>
</dbReference>
<reference evidence="5" key="2">
    <citation type="submission" date="2019-10" db="EMBL/GenBank/DDBJ databases">
        <title>A de novo genome assembly of a pear dwarfing rootstock.</title>
        <authorList>
            <person name="Wang F."/>
            <person name="Wang J."/>
            <person name="Li S."/>
            <person name="Zhang Y."/>
            <person name="Fang M."/>
            <person name="Ma L."/>
            <person name="Zhao Y."/>
            <person name="Jiang S."/>
        </authorList>
    </citation>
    <scope>NUCLEOTIDE SEQUENCE [LARGE SCALE GENOMIC DNA]</scope>
</reference>
<evidence type="ECO:0000313" key="4">
    <source>
        <dbReference type="EMBL" id="KAB2628849.1"/>
    </source>
</evidence>
<dbReference type="SUPFAM" id="SSF48452">
    <property type="entry name" value="TPR-like"/>
    <property type="match status" value="1"/>
</dbReference>
<dbReference type="PROSITE" id="PS51375">
    <property type="entry name" value="PPR"/>
    <property type="match status" value="1"/>
</dbReference>
<evidence type="ECO:0000256" key="1">
    <source>
        <dbReference type="ARBA" id="ARBA00007626"/>
    </source>
</evidence>
<comment type="caution">
    <text evidence="4">The sequence shown here is derived from an EMBL/GenBank/DDBJ whole genome shotgun (WGS) entry which is preliminary data.</text>
</comment>
<dbReference type="EMBL" id="SMOL01000148">
    <property type="protein sequence ID" value="KAB2628849.1"/>
    <property type="molecule type" value="Genomic_DNA"/>
</dbReference>
<reference evidence="4 5" key="1">
    <citation type="submission" date="2019-09" db="EMBL/GenBank/DDBJ databases">
        <authorList>
            <person name="Ou C."/>
        </authorList>
    </citation>
    <scope>NUCLEOTIDE SEQUENCE [LARGE SCALE GENOMIC DNA]</scope>
    <source>
        <strain evidence="4">S2</strain>
        <tissue evidence="4">Leaf</tissue>
    </source>
</reference>
<dbReference type="InterPro" id="IPR002885">
    <property type="entry name" value="PPR_rpt"/>
</dbReference>
<keyword evidence="5" id="KW-1185">Reference proteome</keyword>
<proteinExistence type="inferred from homology"/>
<evidence type="ECO:0000313" key="5">
    <source>
        <dbReference type="Proteomes" id="UP000327157"/>
    </source>
</evidence>
<dbReference type="PANTHER" id="PTHR45717">
    <property type="entry name" value="OS12G0527900 PROTEIN"/>
    <property type="match status" value="1"/>
</dbReference>
<evidence type="ECO:0000256" key="3">
    <source>
        <dbReference type="PROSITE-ProRule" id="PRU00708"/>
    </source>
</evidence>
<name>A0A5N5HLN9_9ROSA</name>
<dbReference type="InterPro" id="IPR011990">
    <property type="entry name" value="TPR-like_helical_dom_sf"/>
</dbReference>
<dbReference type="Gene3D" id="1.25.40.10">
    <property type="entry name" value="Tetratricopeptide repeat domain"/>
    <property type="match status" value="2"/>
</dbReference>
<comment type="similarity">
    <text evidence="1">Belongs to the PPR family. P subfamily.</text>
</comment>
<gene>
    <name evidence="4" type="ORF">D8674_033644</name>
</gene>
<sequence>MAWPCTRRRPEMVVPHFASSARRRHLDDELQSKILGLRKPVCSATTVIQNWVDGGRKVCLLKSKRFGHALQVSILVLFAQKSACLPLLCGYVVGRDTEKAEALMLKLGGLGLIVNSNPYNEMMNLYMSTSEFGNVPLVVQQMKKNKIPLTGLSYNLWMNANAKLSWFGLVEMVYKEMLNDKNVKVGWSTLSSLAGIYTKAGLVEKGSFALRIADKTVKAVAGRIPYTNYMQILLWLAKLGDIVEAERIFMEWESNCFRYDIRVSSILLGAYMRNGMTEKAEALLLHTLEKGGQPNYKTWEILMEGRLKSNMDKAIEAMKKGFSVLQDCHWRPSDDTVIAFADYFEKHRNIEDANWYIRVIHLFGFASLTLYKSLLRMRLSAQRSASDILKMMEEDKVEIVEDIYALVQAFKV</sequence>
<keyword evidence="2" id="KW-0677">Repeat</keyword>
<protein>
    <submittedName>
        <fullName evidence="4">Pentatricopeptide repeat-containing protein</fullName>
    </submittedName>
</protein>
<reference evidence="4 5" key="3">
    <citation type="submission" date="2019-11" db="EMBL/GenBank/DDBJ databases">
        <title>A de novo genome assembly of a pear dwarfing rootstock.</title>
        <authorList>
            <person name="Wang F."/>
            <person name="Wang J."/>
            <person name="Li S."/>
            <person name="Zhang Y."/>
            <person name="Fang M."/>
            <person name="Ma L."/>
            <person name="Zhao Y."/>
            <person name="Jiang S."/>
        </authorList>
    </citation>
    <scope>NUCLEOTIDE SEQUENCE [LARGE SCALE GENOMIC DNA]</scope>
    <source>
        <strain evidence="4">S2</strain>
        <tissue evidence="4">Leaf</tissue>
    </source>
</reference>
<accession>A0A5N5HLN9</accession>
<dbReference type="Pfam" id="PF01535">
    <property type="entry name" value="PPR"/>
    <property type="match status" value="2"/>
</dbReference>
<dbReference type="PANTHER" id="PTHR45717:SF13">
    <property type="entry name" value="OS02G0796400 PROTEIN"/>
    <property type="match status" value="1"/>
</dbReference>
<feature type="repeat" description="PPR" evidence="3">
    <location>
        <begin position="260"/>
        <end position="294"/>
    </location>
</feature>
<dbReference type="GO" id="GO:0005739">
    <property type="term" value="C:mitochondrion"/>
    <property type="evidence" value="ECO:0007669"/>
    <property type="project" value="TreeGrafter"/>
</dbReference>
<dbReference type="Proteomes" id="UP000327157">
    <property type="component" value="Chromosome 8"/>
</dbReference>
<organism evidence="4 5">
    <name type="scientific">Pyrus ussuriensis x Pyrus communis</name>
    <dbReference type="NCBI Taxonomy" id="2448454"/>
    <lineage>
        <taxon>Eukaryota</taxon>
        <taxon>Viridiplantae</taxon>
        <taxon>Streptophyta</taxon>
        <taxon>Embryophyta</taxon>
        <taxon>Tracheophyta</taxon>
        <taxon>Spermatophyta</taxon>
        <taxon>Magnoliopsida</taxon>
        <taxon>eudicotyledons</taxon>
        <taxon>Gunneridae</taxon>
        <taxon>Pentapetalae</taxon>
        <taxon>rosids</taxon>
        <taxon>fabids</taxon>
        <taxon>Rosales</taxon>
        <taxon>Rosaceae</taxon>
        <taxon>Amygdaloideae</taxon>
        <taxon>Maleae</taxon>
        <taxon>Pyrus</taxon>
    </lineage>
</organism>
<evidence type="ECO:0000256" key="2">
    <source>
        <dbReference type="ARBA" id="ARBA00022737"/>
    </source>
</evidence>
<dbReference type="AlphaFoldDB" id="A0A5N5HLN9"/>
<dbReference type="OrthoDB" id="1146105at2759"/>